<dbReference type="PANTHER" id="PTHR12270">
    <property type="entry name" value="GLYCOSYLTRANSFERASE-RELATED"/>
    <property type="match status" value="1"/>
</dbReference>
<proteinExistence type="predicted"/>
<keyword evidence="7" id="KW-0325">Glycoprotein</keyword>
<protein>
    <submittedName>
        <fullName evidence="8">Glycosyltransferase protein LARGE</fullName>
    </submittedName>
</protein>
<keyword evidence="5" id="KW-0333">Golgi apparatus</keyword>
<dbReference type="GO" id="GO:0042285">
    <property type="term" value="F:xylosyltransferase activity"/>
    <property type="evidence" value="ECO:0007669"/>
    <property type="project" value="TreeGrafter"/>
</dbReference>
<keyword evidence="4" id="KW-1133">Transmembrane helix</keyword>
<dbReference type="AlphaFoldDB" id="A0A4E0R8J3"/>
<dbReference type="InterPro" id="IPR029044">
    <property type="entry name" value="Nucleotide-diphossugar_trans"/>
</dbReference>
<dbReference type="InterPro" id="IPR051292">
    <property type="entry name" value="Xyl/GlcA_transferase"/>
</dbReference>
<keyword evidence="3" id="KW-0735">Signal-anchor</keyword>
<dbReference type="GO" id="GO:0035269">
    <property type="term" value="P:protein O-linked glycosylation via mannose"/>
    <property type="evidence" value="ECO:0007669"/>
    <property type="project" value="TreeGrafter"/>
</dbReference>
<dbReference type="InterPro" id="IPR002495">
    <property type="entry name" value="Glyco_trans_8"/>
</dbReference>
<evidence type="ECO:0000313" key="9">
    <source>
        <dbReference type="Proteomes" id="UP000230066"/>
    </source>
</evidence>
<name>A0A4E0R8J3_FASHE</name>
<accession>A0A4E0R8J3</accession>
<dbReference type="SUPFAM" id="SSF53448">
    <property type="entry name" value="Nucleotide-diphospho-sugar transferases"/>
    <property type="match status" value="1"/>
</dbReference>
<dbReference type="PANTHER" id="PTHR12270:SF25">
    <property type="entry name" value="GLYCOSYLTRANSFERASE-LIKE PROTEIN LARGE"/>
    <property type="match status" value="1"/>
</dbReference>
<evidence type="ECO:0000256" key="5">
    <source>
        <dbReference type="ARBA" id="ARBA00023034"/>
    </source>
</evidence>
<evidence type="ECO:0000256" key="1">
    <source>
        <dbReference type="ARBA" id="ARBA00004323"/>
    </source>
</evidence>
<gene>
    <name evidence="8" type="ORF">D915_007302</name>
</gene>
<comment type="caution">
    <text evidence="8">The sequence shown here is derived from an EMBL/GenBank/DDBJ whole genome shotgun (WGS) entry which is preliminary data.</text>
</comment>
<keyword evidence="9" id="KW-1185">Reference proteome</keyword>
<reference evidence="8" key="1">
    <citation type="submission" date="2019-03" db="EMBL/GenBank/DDBJ databases">
        <title>Improved annotation for the trematode Fasciola hepatica.</title>
        <authorList>
            <person name="Choi Y.-J."/>
            <person name="Martin J."/>
            <person name="Mitreva M."/>
        </authorList>
    </citation>
    <scope>NUCLEOTIDE SEQUENCE [LARGE SCALE GENOMIC DNA]</scope>
</reference>
<dbReference type="Gene3D" id="3.90.550.10">
    <property type="entry name" value="Spore Coat Polysaccharide Biosynthesis Protein SpsA, Chain A"/>
    <property type="match status" value="1"/>
</dbReference>
<dbReference type="Proteomes" id="UP000230066">
    <property type="component" value="Unassembled WGS sequence"/>
</dbReference>
<dbReference type="GO" id="GO:0015020">
    <property type="term" value="F:glucuronosyltransferase activity"/>
    <property type="evidence" value="ECO:0007669"/>
    <property type="project" value="TreeGrafter"/>
</dbReference>
<evidence type="ECO:0000256" key="4">
    <source>
        <dbReference type="ARBA" id="ARBA00022989"/>
    </source>
</evidence>
<dbReference type="GO" id="GO:0000139">
    <property type="term" value="C:Golgi membrane"/>
    <property type="evidence" value="ECO:0007669"/>
    <property type="project" value="UniProtKB-SubCell"/>
</dbReference>
<keyword evidence="6" id="KW-0472">Membrane</keyword>
<organism evidence="8 9">
    <name type="scientific">Fasciola hepatica</name>
    <name type="common">Liver fluke</name>
    <dbReference type="NCBI Taxonomy" id="6192"/>
    <lineage>
        <taxon>Eukaryota</taxon>
        <taxon>Metazoa</taxon>
        <taxon>Spiralia</taxon>
        <taxon>Lophotrochozoa</taxon>
        <taxon>Platyhelminthes</taxon>
        <taxon>Trematoda</taxon>
        <taxon>Digenea</taxon>
        <taxon>Plagiorchiida</taxon>
        <taxon>Echinostomata</taxon>
        <taxon>Echinostomatoidea</taxon>
        <taxon>Fasciolidae</taxon>
        <taxon>Fasciola</taxon>
    </lineage>
</organism>
<dbReference type="Pfam" id="PF01501">
    <property type="entry name" value="Glyco_transf_8"/>
    <property type="match status" value="1"/>
</dbReference>
<evidence type="ECO:0000256" key="7">
    <source>
        <dbReference type="ARBA" id="ARBA00023180"/>
    </source>
</evidence>
<keyword evidence="2" id="KW-0812">Transmembrane</keyword>
<evidence type="ECO:0000313" key="8">
    <source>
        <dbReference type="EMBL" id="THD22121.1"/>
    </source>
</evidence>
<evidence type="ECO:0000256" key="3">
    <source>
        <dbReference type="ARBA" id="ARBA00022968"/>
    </source>
</evidence>
<evidence type="ECO:0000256" key="2">
    <source>
        <dbReference type="ARBA" id="ARBA00022692"/>
    </source>
</evidence>
<comment type="subcellular location">
    <subcellularLocation>
        <location evidence="1">Golgi apparatus membrane</location>
        <topology evidence="1">Single-pass type II membrane protein</topology>
    </subcellularLocation>
</comment>
<evidence type="ECO:0000256" key="6">
    <source>
        <dbReference type="ARBA" id="ARBA00023136"/>
    </source>
</evidence>
<sequence length="317" mass="37250">MSLNGKKHVKRMLNTMKTVLYYQNRVQHDDPWCFISIPKATVLQCPRHSTATPKRPFHLHLIADSQTRPDVNLSLSQWGLKGVNWTLYSLERHWDKVDWIPNEHWSGISALIKLTLTTIIPENVEKVIAMDIDVILNHDIAELWNHFDQFSDKQIVGYAWEQNSDWPKCNEPNVDIIPKAGINGGLALLYLSRMRQLKWDNLWFTTLIDILEERGKLRESDQEVIREIILRHPELYYRVPCEWNVQVYARVASECCPVVWPLRYPDQIDCWSEFYPNATFRPVKLVHYDAQPKPGDEKTHFKFPPITAGIEHKWTSE</sequence>
<dbReference type="EMBL" id="JXXN02002981">
    <property type="protein sequence ID" value="THD22121.1"/>
    <property type="molecule type" value="Genomic_DNA"/>
</dbReference>